<evidence type="ECO:0000313" key="4">
    <source>
        <dbReference type="EMBL" id="HDR46925.1"/>
    </source>
</evidence>
<proteinExistence type="predicted"/>
<evidence type="ECO:0000256" key="2">
    <source>
        <dbReference type="SAM" id="MobiDB-lite"/>
    </source>
</evidence>
<dbReference type="EMBL" id="DSDO01000306">
    <property type="protein sequence ID" value="HDR46925.1"/>
    <property type="molecule type" value="Genomic_DNA"/>
</dbReference>
<sequence>RVYVDGNHAYPGRYLGKTPLEIPGIAPGRYTLLVERPGCEPELRHVEVVAAQETVASFDLRPLVIPENFVRRAVTVNFGGGELASPFLVDWDGDGYSDLLAADRSGRLLLLFGSEAGVDSFDSEEVPPLPLLPRLIPGATPFVVDWNNDHVPDLLVGGHDGSVRLFLGILTGEEVAFDGGRYLQAGGIPLSVASDAVPIAVDFNGDGAKDLVVGDGDGQVLLYINRGSDAEPQLAEAILLKKFDEAAAPFFSDLDGSGRRDLVVAVGGEVIGFGFDDADQPIALSDVRLSVDEGVQKGTASLPDQAQADEEVFDKRRKKSKAPKKTENFMPDVRRIFMADLDESAGKDMMVVDNEGMIYFLEAQGEKLSPYFVEALQAKLEFMVKSLGASSSVCDQIAAALEDERFGRARDLAGAWATELAGESDLAAHLNELIDLLPHPSDKIW</sequence>
<protein>
    <submittedName>
        <fullName evidence="4">PEGA domain-containing protein</fullName>
    </submittedName>
</protein>
<reference evidence="4" key="1">
    <citation type="journal article" date="2020" name="mSystems">
        <title>Genome- and Community-Level Interaction Insights into Carbon Utilization and Element Cycling Functions of Hydrothermarchaeota in Hydrothermal Sediment.</title>
        <authorList>
            <person name="Zhou Z."/>
            <person name="Liu Y."/>
            <person name="Xu W."/>
            <person name="Pan J."/>
            <person name="Luo Z.H."/>
            <person name="Li M."/>
        </authorList>
    </citation>
    <scope>NUCLEOTIDE SEQUENCE [LARGE SCALE GENOMIC DNA]</scope>
    <source>
        <strain evidence="4">SpSt-1220</strain>
    </source>
</reference>
<gene>
    <name evidence="4" type="ORF">ENN94_04410</name>
</gene>
<keyword evidence="1" id="KW-0732">Signal</keyword>
<dbReference type="AlphaFoldDB" id="A0A831PP59"/>
<name>A0A831PP59_9BACT</name>
<comment type="caution">
    <text evidence="4">The sequence shown here is derived from an EMBL/GenBank/DDBJ whole genome shotgun (WGS) entry which is preliminary data.</text>
</comment>
<dbReference type="Proteomes" id="UP000886162">
    <property type="component" value="Unassembled WGS sequence"/>
</dbReference>
<dbReference type="PANTHER" id="PTHR44103">
    <property type="entry name" value="PROPROTEIN CONVERTASE P"/>
    <property type="match status" value="1"/>
</dbReference>
<feature type="region of interest" description="Disordered" evidence="2">
    <location>
        <begin position="298"/>
        <end position="325"/>
    </location>
</feature>
<accession>A0A831PP59</accession>
<dbReference type="InterPro" id="IPR013229">
    <property type="entry name" value="PEGA"/>
</dbReference>
<feature type="domain" description="PEGA" evidence="3">
    <location>
        <begin position="12"/>
        <end position="61"/>
    </location>
</feature>
<evidence type="ECO:0000256" key="1">
    <source>
        <dbReference type="ARBA" id="ARBA00022729"/>
    </source>
</evidence>
<dbReference type="Pfam" id="PF13517">
    <property type="entry name" value="FG-GAP_3"/>
    <property type="match status" value="2"/>
</dbReference>
<dbReference type="InterPro" id="IPR013517">
    <property type="entry name" value="FG-GAP"/>
</dbReference>
<dbReference type="Gene3D" id="2.130.10.130">
    <property type="entry name" value="Integrin alpha, N-terminal"/>
    <property type="match status" value="1"/>
</dbReference>
<dbReference type="SUPFAM" id="SSF69318">
    <property type="entry name" value="Integrin alpha N-terminal domain"/>
    <property type="match status" value="1"/>
</dbReference>
<dbReference type="PANTHER" id="PTHR44103:SF1">
    <property type="entry name" value="PROPROTEIN CONVERTASE P"/>
    <property type="match status" value="1"/>
</dbReference>
<evidence type="ECO:0000259" key="3">
    <source>
        <dbReference type="Pfam" id="PF08308"/>
    </source>
</evidence>
<dbReference type="InterPro" id="IPR028994">
    <property type="entry name" value="Integrin_alpha_N"/>
</dbReference>
<dbReference type="Pfam" id="PF08308">
    <property type="entry name" value="PEGA"/>
    <property type="match status" value="1"/>
</dbReference>
<organism evidence="4">
    <name type="scientific">Geoalkalibacter subterraneus</name>
    <dbReference type="NCBI Taxonomy" id="483547"/>
    <lineage>
        <taxon>Bacteria</taxon>
        <taxon>Pseudomonadati</taxon>
        <taxon>Thermodesulfobacteriota</taxon>
        <taxon>Desulfuromonadia</taxon>
        <taxon>Desulfuromonadales</taxon>
        <taxon>Geoalkalibacteraceae</taxon>
        <taxon>Geoalkalibacter</taxon>
    </lineage>
</organism>
<feature type="non-terminal residue" evidence="4">
    <location>
        <position position="1"/>
    </location>
</feature>